<reference evidence="1" key="1">
    <citation type="submission" date="2018-02" db="EMBL/GenBank/DDBJ databases">
        <title>The genomes of Aspergillus section Nigri reveals drivers in fungal speciation.</title>
        <authorList>
            <consortium name="DOE Joint Genome Institute"/>
            <person name="Vesth T.C."/>
            <person name="Nybo J."/>
            <person name="Theobald S."/>
            <person name="Brandl J."/>
            <person name="Frisvad J.C."/>
            <person name="Nielsen K.F."/>
            <person name="Lyhne E.K."/>
            <person name="Kogle M.E."/>
            <person name="Kuo A."/>
            <person name="Riley R."/>
            <person name="Clum A."/>
            <person name="Nolan M."/>
            <person name="Lipzen A."/>
            <person name="Salamov A."/>
            <person name="Henrissat B."/>
            <person name="Wiebenga A."/>
            <person name="De vries R.P."/>
            <person name="Grigoriev I.V."/>
            <person name="Mortensen U.H."/>
            <person name="Andersen M.R."/>
            <person name="Baker S.E."/>
        </authorList>
    </citation>
    <scope>NUCLEOTIDE SEQUENCE</scope>
    <source>
        <strain evidence="1">CBS 121060</strain>
    </source>
</reference>
<protein>
    <submittedName>
        <fullName evidence="1">Uncharacterized protein</fullName>
    </submittedName>
</protein>
<evidence type="ECO:0000313" key="2">
    <source>
        <dbReference type="Proteomes" id="UP000249661"/>
    </source>
</evidence>
<keyword evidence="2" id="KW-1185">Reference proteome</keyword>
<accession>A0ACD1H0U2</accession>
<organism evidence="1 2">
    <name type="scientific">Aspergillus aculeatinus CBS 121060</name>
    <dbReference type="NCBI Taxonomy" id="1448322"/>
    <lineage>
        <taxon>Eukaryota</taxon>
        <taxon>Fungi</taxon>
        <taxon>Dikarya</taxon>
        <taxon>Ascomycota</taxon>
        <taxon>Pezizomycotina</taxon>
        <taxon>Eurotiomycetes</taxon>
        <taxon>Eurotiomycetidae</taxon>
        <taxon>Eurotiales</taxon>
        <taxon>Aspergillaceae</taxon>
        <taxon>Aspergillus</taxon>
        <taxon>Aspergillus subgen. Circumdati</taxon>
    </lineage>
</organism>
<gene>
    <name evidence="1" type="ORF">BO66DRAFT_393818</name>
</gene>
<evidence type="ECO:0000313" key="1">
    <source>
        <dbReference type="EMBL" id="RAH67367.1"/>
    </source>
</evidence>
<dbReference type="EMBL" id="KZ824974">
    <property type="protein sequence ID" value="RAH67367.1"/>
    <property type="molecule type" value="Genomic_DNA"/>
</dbReference>
<sequence length="105" mass="12324">MSSWTPETIIALVTLIATAPSSLLVLWDLYLRRYRRRHSSPQPHRFVHADSDHPRFPTSPEQHFVSSNLIMQLPPDAQFYCVRDFDVQMRIQQFGAHVVRSYDRS</sequence>
<name>A0ACD1H0U2_9EURO</name>
<dbReference type="Proteomes" id="UP000249661">
    <property type="component" value="Unassembled WGS sequence"/>
</dbReference>
<proteinExistence type="predicted"/>